<dbReference type="InterPro" id="IPR016024">
    <property type="entry name" value="ARM-type_fold"/>
</dbReference>
<name>A0A418AKR6_9STRA</name>
<feature type="region of interest" description="Disordered" evidence="4">
    <location>
        <begin position="841"/>
        <end position="917"/>
    </location>
</feature>
<evidence type="ECO:0000259" key="6">
    <source>
        <dbReference type="PROSITE" id="PS51366"/>
    </source>
</evidence>
<feature type="compositionally biased region" description="Basic and acidic residues" evidence="4">
    <location>
        <begin position="456"/>
        <end position="470"/>
    </location>
</feature>
<feature type="transmembrane region" description="Helical" evidence="5">
    <location>
        <begin position="182"/>
        <end position="203"/>
    </location>
</feature>
<feature type="region of interest" description="Disordered" evidence="4">
    <location>
        <begin position="456"/>
        <end position="514"/>
    </location>
</feature>
<comment type="caution">
    <text evidence="7">The sequence shown here is derived from an EMBL/GenBank/DDBJ whole genome shotgun (WGS) entry which is preliminary data.</text>
</comment>
<dbReference type="PANTHER" id="PTHR23253:SF9">
    <property type="entry name" value="EUKARYOTIC TRANSLATION INITIATION FACTOR 4 GAMMA 2"/>
    <property type="match status" value="1"/>
</dbReference>
<sequence length="1075" mass="117793">MRNGPLKNTIISTTRASDLSVDHHVAPVAVFFSFMSLAVCTYSTIYPAWFQQKYKEHDPVVFQGFGIFNFYSTQPLQGPFYASETTLAYSEFCANEEKGLPPPNWMLGGDAQFKEILCGYPIKGIQYVSFFASVFAGTSHLLSCSGWHVRHPYAPNSLFVAFGLIASVAACFNPAAGYAERIVSSTTLISSLLLLAALIVWAIQIQQKMLEIDVISSAYVLCQKKTANWSCWFYGYSFWAAIGGVVGMLITMYTSSAGRAEKIRHFRQEYEADLAIAMQHLTRFLLLSQDSVSRVRACLVLIPAVQPAATTTDVAPVVEQPVAAIEKVSIVVADDVKPKEVVVATAPVAKAEPEAEFHPTSPVSATPSDTTSTSSSNSTPTKEPVKSEGSPTKQQQQQQQPANTTTEPLSPTSRKRRIKYTLAEMLSMEPATCPVPAGLVICVAEPGVVLANRQAFKESKGDSHHRGSDRKQHKSGKKHHKHHKSSSTVADEDLPPVKPLSINEETRWKPKDHKAKANATLTTDEYLAQVQSILNKLSVEKFDRLSDQLIDVAVKSVDVLQGAIDMVVKKAQMEWHFSTMYAELCAKVTRTAMPLIEVSVENGEAEAVSGAKMFRSLLLARCQKEFEVSALQSTATVVDAPTEDGSAAEAEKQLLLKRATLGHIRFIGELFKQGLLSSRTMHECIQRLFGNTDKPDEESLECLCKLLATVGLRLEGRAATVPQEAALIKQYFDIIATLSQAKDKLCTRVRFMLQDLIDMRANKYVSRLKEAKATTIAEVHAQAAREEKQKASSGGSFAPKPKLAKSQSMAQLSQPPSPAAPPSKDGWETVPAKVKLVKSASADIRTLHPPRSDKRFDDSRGKAKLHRGSVERDRRSSLDSRDGPFSSRRPPAVPRSNGPRNTPPSPEKRAAPTPARTEEDLIKVAKRMFKEYVAEQDLAEVQAQLHDALVHTQAVTSTILNFALDQKEAERRAVGPFLNGLASEGLVDAAGIAASLFEIVEMLDDIEIDIPKAGIYLSHMVAPLLVEGVLALEHIDLTPLPPAKQTVMKKHLAQVLNELEVVDAALTDFIQAHNE</sequence>
<feature type="compositionally biased region" description="Basic residues" evidence="4">
    <location>
        <begin position="471"/>
        <end position="485"/>
    </location>
</feature>
<feature type="region of interest" description="Disordered" evidence="4">
    <location>
        <begin position="352"/>
        <end position="414"/>
    </location>
</feature>
<dbReference type="Gene3D" id="1.25.40.180">
    <property type="match status" value="2"/>
</dbReference>
<dbReference type="EMBL" id="QUSY01001456">
    <property type="protein sequence ID" value="RHY24921.1"/>
    <property type="molecule type" value="Genomic_DNA"/>
</dbReference>
<dbReference type="SUPFAM" id="SSF48371">
    <property type="entry name" value="ARM repeat"/>
    <property type="match status" value="2"/>
</dbReference>
<feature type="compositionally biased region" description="Basic and acidic residues" evidence="4">
    <location>
        <begin position="850"/>
        <end position="861"/>
    </location>
</feature>
<organism evidence="7 8">
    <name type="scientific">Aphanomyces invadans</name>
    <dbReference type="NCBI Taxonomy" id="157072"/>
    <lineage>
        <taxon>Eukaryota</taxon>
        <taxon>Sar</taxon>
        <taxon>Stramenopiles</taxon>
        <taxon>Oomycota</taxon>
        <taxon>Saprolegniomycetes</taxon>
        <taxon>Saprolegniales</taxon>
        <taxon>Verrucalvaceae</taxon>
        <taxon>Aphanomyces</taxon>
    </lineage>
</organism>
<evidence type="ECO:0000256" key="4">
    <source>
        <dbReference type="SAM" id="MobiDB-lite"/>
    </source>
</evidence>
<comment type="similarity">
    <text evidence="1">Belongs to the eukaryotic initiation factor 4G family.</text>
</comment>
<dbReference type="GO" id="GO:0016281">
    <property type="term" value="C:eukaryotic translation initiation factor 4F complex"/>
    <property type="evidence" value="ECO:0007669"/>
    <property type="project" value="TreeGrafter"/>
</dbReference>
<evidence type="ECO:0000256" key="2">
    <source>
        <dbReference type="ARBA" id="ARBA00022540"/>
    </source>
</evidence>
<feature type="transmembrane region" description="Helical" evidence="5">
    <location>
        <begin position="158"/>
        <end position="176"/>
    </location>
</feature>
<gene>
    <name evidence="7" type="ORF">DYB32_008622</name>
</gene>
<keyword evidence="3" id="KW-0648">Protein biosynthesis</keyword>
<dbReference type="GO" id="GO:0003729">
    <property type="term" value="F:mRNA binding"/>
    <property type="evidence" value="ECO:0007669"/>
    <property type="project" value="TreeGrafter"/>
</dbReference>
<keyword evidence="5" id="KW-0812">Transmembrane</keyword>
<keyword evidence="5" id="KW-0472">Membrane</keyword>
<accession>A0A418AKR6</accession>
<evidence type="ECO:0000313" key="7">
    <source>
        <dbReference type="EMBL" id="RHY24921.1"/>
    </source>
</evidence>
<dbReference type="VEuPathDB" id="FungiDB:H310_12656"/>
<evidence type="ECO:0000256" key="1">
    <source>
        <dbReference type="ARBA" id="ARBA00005775"/>
    </source>
</evidence>
<protein>
    <recommendedName>
        <fullName evidence="6">MI domain-containing protein</fullName>
    </recommendedName>
</protein>
<evidence type="ECO:0000256" key="5">
    <source>
        <dbReference type="SAM" id="Phobius"/>
    </source>
</evidence>
<feature type="compositionally biased region" description="Basic and acidic residues" evidence="4">
    <location>
        <begin position="868"/>
        <end position="882"/>
    </location>
</feature>
<dbReference type="AlphaFoldDB" id="A0A418AKR6"/>
<dbReference type="InterPro" id="IPR003890">
    <property type="entry name" value="MIF4G-like_typ-3"/>
</dbReference>
<keyword evidence="5" id="KW-1133">Transmembrane helix</keyword>
<reference evidence="7 8" key="1">
    <citation type="submission" date="2018-08" db="EMBL/GenBank/DDBJ databases">
        <title>Aphanomyces genome sequencing and annotation.</title>
        <authorList>
            <person name="Minardi D."/>
            <person name="Oidtmann B."/>
            <person name="Van Der Giezen M."/>
            <person name="Studholme D.J."/>
        </authorList>
    </citation>
    <scope>NUCLEOTIDE SEQUENCE [LARGE SCALE GENOMIC DNA]</scope>
    <source>
        <strain evidence="7 8">NJM0002</strain>
    </source>
</reference>
<feature type="compositionally biased region" description="Basic and acidic residues" evidence="4">
    <location>
        <begin position="906"/>
        <end position="917"/>
    </location>
</feature>
<dbReference type="Pfam" id="PF02847">
    <property type="entry name" value="MA3"/>
    <property type="match status" value="1"/>
</dbReference>
<evidence type="ECO:0000313" key="8">
    <source>
        <dbReference type="Proteomes" id="UP000285060"/>
    </source>
</evidence>
<keyword evidence="8" id="KW-1185">Reference proteome</keyword>
<keyword evidence="2" id="KW-0396">Initiation factor</keyword>
<feature type="transmembrane region" description="Helical" evidence="5">
    <location>
        <begin position="233"/>
        <end position="253"/>
    </location>
</feature>
<dbReference type="SMART" id="SM00543">
    <property type="entry name" value="MIF4G"/>
    <property type="match status" value="1"/>
</dbReference>
<evidence type="ECO:0000256" key="3">
    <source>
        <dbReference type="ARBA" id="ARBA00022917"/>
    </source>
</evidence>
<dbReference type="InterPro" id="IPR003891">
    <property type="entry name" value="Initiation_fac_eIF4g_MI"/>
</dbReference>
<dbReference type="PANTHER" id="PTHR23253">
    <property type="entry name" value="EUKARYOTIC TRANSLATION INITIATION FACTOR 4 GAMMA"/>
    <property type="match status" value="1"/>
</dbReference>
<feature type="domain" description="MI" evidence="6">
    <location>
        <begin position="920"/>
        <end position="1040"/>
    </location>
</feature>
<proteinExistence type="inferred from homology"/>
<feature type="compositionally biased region" description="Polar residues" evidence="4">
    <location>
        <begin position="401"/>
        <end position="412"/>
    </location>
</feature>
<dbReference type="SMART" id="SM00544">
    <property type="entry name" value="MA3"/>
    <property type="match status" value="1"/>
</dbReference>
<dbReference type="GO" id="GO:0003743">
    <property type="term" value="F:translation initiation factor activity"/>
    <property type="evidence" value="ECO:0007669"/>
    <property type="project" value="UniProtKB-KW"/>
</dbReference>
<feature type="compositionally biased region" description="Low complexity" evidence="4">
    <location>
        <begin position="359"/>
        <end position="381"/>
    </location>
</feature>
<feature type="region of interest" description="Disordered" evidence="4">
    <location>
        <begin position="782"/>
        <end position="827"/>
    </location>
</feature>
<dbReference type="Proteomes" id="UP000285060">
    <property type="component" value="Unassembled WGS sequence"/>
</dbReference>
<dbReference type="Pfam" id="PF02854">
    <property type="entry name" value="MIF4G"/>
    <property type="match status" value="1"/>
</dbReference>
<dbReference type="PROSITE" id="PS51366">
    <property type="entry name" value="MI"/>
    <property type="match status" value="1"/>
</dbReference>
<dbReference type="VEuPathDB" id="FungiDB:H310_12655"/>
<feature type="transmembrane region" description="Helical" evidence="5">
    <location>
        <begin position="25"/>
        <end position="45"/>
    </location>
</feature>